<comment type="function">
    <text evidence="7">Component of the SMC5-SMC6 complex, that promotes sister chromatid alignment after DNA damage and facilitates double-stranded DNA breaks (DSBs) repair via homologous recombination between sister chromatids.</text>
</comment>
<dbReference type="Pfam" id="PF08743">
    <property type="entry name" value="Nse4_C"/>
    <property type="match status" value="1"/>
</dbReference>
<evidence type="ECO:0000256" key="1">
    <source>
        <dbReference type="ARBA" id="ARBA00004123"/>
    </source>
</evidence>
<dbReference type="OrthoDB" id="361242at2759"/>
<evidence type="ECO:0000256" key="2">
    <source>
        <dbReference type="ARBA" id="ARBA00008997"/>
    </source>
</evidence>
<dbReference type="PANTHER" id="PTHR16140">
    <property type="entry name" value="NON-STRUCTURAL MAINTENANCE OF CHROMOSOMES ELEMENT 4"/>
    <property type="match status" value="1"/>
</dbReference>
<evidence type="ECO:0000313" key="10">
    <source>
        <dbReference type="EMBL" id="EDV32353.2"/>
    </source>
</evidence>
<dbReference type="HOGENOM" id="CLU_1012895_0_0_1"/>
<feature type="region of interest" description="Disordered" evidence="8">
    <location>
        <begin position="151"/>
        <end position="184"/>
    </location>
</feature>
<dbReference type="GO" id="GO:0006281">
    <property type="term" value="P:DNA repair"/>
    <property type="evidence" value="ECO:0007669"/>
    <property type="project" value="UniProtKB-UniRule"/>
</dbReference>
<dbReference type="InterPro" id="IPR014854">
    <property type="entry name" value="Nse4_C"/>
</dbReference>
<dbReference type="GeneID" id="6498598"/>
<evidence type="ECO:0000256" key="8">
    <source>
        <dbReference type="SAM" id="MobiDB-lite"/>
    </source>
</evidence>
<evidence type="ECO:0000256" key="3">
    <source>
        <dbReference type="ARBA" id="ARBA00022763"/>
    </source>
</evidence>
<proteinExistence type="inferred from homology"/>
<dbReference type="EMBL" id="CH902620">
    <property type="protein sequence ID" value="EDV32353.2"/>
    <property type="molecule type" value="Genomic_DNA"/>
</dbReference>
<dbReference type="AlphaFoldDB" id="B3MJI5"/>
<dbReference type="InterPro" id="IPR027786">
    <property type="entry name" value="Nse4/EID"/>
</dbReference>
<keyword evidence="3 7" id="KW-0227">DNA damage</keyword>
<gene>
    <name evidence="10" type="primary">Dana\GF15793</name>
    <name evidence="10" type="synonym">dana_GLEANR_16556</name>
    <name evidence="10" type="ORF">GF15793</name>
</gene>
<dbReference type="eggNOG" id="KOG2866">
    <property type="taxonomic scope" value="Eukaryota"/>
</dbReference>
<keyword evidence="4 7" id="KW-0233">DNA recombination</keyword>
<evidence type="ECO:0000256" key="6">
    <source>
        <dbReference type="ARBA" id="ARBA00023242"/>
    </source>
</evidence>
<dbReference type="PANTHER" id="PTHR16140:SF0">
    <property type="entry name" value="NON-STRUCTURAL MAINTENANCE OF CHROMOSOMES ELEMENT 4"/>
    <property type="match status" value="1"/>
</dbReference>
<name>B3MJI5_DROAN</name>
<protein>
    <recommendedName>
        <fullName evidence="7">Non-structural maintenance of chromosomes element 4</fullName>
    </recommendedName>
</protein>
<comment type="subcellular location">
    <subcellularLocation>
        <location evidence="1 7">Nucleus</location>
    </subcellularLocation>
</comment>
<dbReference type="STRING" id="7217.B3MJI5"/>
<comment type="subunit">
    <text evidence="7">Component of the SMC5-SMC6 complex.</text>
</comment>
<dbReference type="FunCoup" id="B3MJI5">
    <property type="interactions" value="177"/>
</dbReference>
<feature type="domain" description="Non-structural maintenance of chromosome element 4 C-terminal" evidence="9">
    <location>
        <begin position="203"/>
        <end position="287"/>
    </location>
</feature>
<dbReference type="InParanoid" id="B3MJI5"/>
<evidence type="ECO:0000256" key="5">
    <source>
        <dbReference type="ARBA" id="ARBA00023204"/>
    </source>
</evidence>
<sequence>MDSSQSQSQMSIEESEEGLRIISLQNLIERNIEIEQQIEKQTIDESITAIESIISKANDIVKGHEERRTNSTELVLDTELLRRNHEVVGKAIEYNTNFTDRMMVAAIENLVFKENEEDWDAICSLAVQFGTPHFTNDSMLPFIDVAPKEHIPKQRAQRKPKSQVEEKRPKKSDKLERKDEGAASVSHMLKQIRQIYREGGSHPIPYFKLICNPDHFMDTVQNALQVSFLVKENYIAVENGDDGLPLVRVVANPKAPGQAEPAQAICSIDVAYCNKMAQHYNISQPMLKKLHVPDS</sequence>
<evidence type="ECO:0000256" key="4">
    <source>
        <dbReference type="ARBA" id="ARBA00023172"/>
    </source>
</evidence>
<dbReference type="GO" id="GO:0030915">
    <property type="term" value="C:Smc5-Smc6 complex"/>
    <property type="evidence" value="ECO:0007669"/>
    <property type="project" value="UniProtKB-UniRule"/>
</dbReference>
<organism evidence="10 11">
    <name type="scientific">Drosophila ananassae</name>
    <name type="common">Fruit fly</name>
    <dbReference type="NCBI Taxonomy" id="7217"/>
    <lineage>
        <taxon>Eukaryota</taxon>
        <taxon>Metazoa</taxon>
        <taxon>Ecdysozoa</taxon>
        <taxon>Arthropoda</taxon>
        <taxon>Hexapoda</taxon>
        <taxon>Insecta</taxon>
        <taxon>Pterygota</taxon>
        <taxon>Neoptera</taxon>
        <taxon>Endopterygota</taxon>
        <taxon>Diptera</taxon>
        <taxon>Brachycera</taxon>
        <taxon>Muscomorpha</taxon>
        <taxon>Ephydroidea</taxon>
        <taxon>Drosophilidae</taxon>
        <taxon>Drosophila</taxon>
        <taxon>Sophophora</taxon>
    </lineage>
</organism>
<keyword evidence="11" id="KW-1185">Reference proteome</keyword>
<dbReference type="CTD" id="34434"/>
<keyword evidence="6 7" id="KW-0539">Nucleus</keyword>
<comment type="similarity">
    <text evidence="2 7">Belongs to the NSE4 family.</text>
</comment>
<dbReference type="GO" id="GO:0006310">
    <property type="term" value="P:DNA recombination"/>
    <property type="evidence" value="ECO:0007669"/>
    <property type="project" value="UniProtKB-UniRule"/>
</dbReference>
<accession>B3MJI5</accession>
<dbReference type="KEGG" id="dan:6498598"/>
<reference evidence="10 11" key="1">
    <citation type="journal article" date="2007" name="Nature">
        <title>Evolution of genes and genomes on the Drosophila phylogeny.</title>
        <authorList>
            <consortium name="Drosophila 12 Genomes Consortium"/>
            <person name="Clark A.G."/>
            <person name="Eisen M.B."/>
            <person name="Smith D.R."/>
            <person name="Bergman C.M."/>
            <person name="Oliver B."/>
            <person name="Markow T.A."/>
            <person name="Kaufman T.C."/>
            <person name="Kellis M."/>
            <person name="Gelbart W."/>
            <person name="Iyer V.N."/>
            <person name="Pollard D.A."/>
            <person name="Sackton T.B."/>
            <person name="Larracuente A.M."/>
            <person name="Singh N.D."/>
            <person name="Abad J.P."/>
            <person name="Abt D.N."/>
            <person name="Adryan B."/>
            <person name="Aguade M."/>
            <person name="Akashi H."/>
            <person name="Anderson W.W."/>
            <person name="Aquadro C.F."/>
            <person name="Ardell D.H."/>
            <person name="Arguello R."/>
            <person name="Artieri C.G."/>
            <person name="Barbash D.A."/>
            <person name="Barker D."/>
            <person name="Barsanti P."/>
            <person name="Batterham P."/>
            <person name="Batzoglou S."/>
            <person name="Begun D."/>
            <person name="Bhutkar A."/>
            <person name="Blanco E."/>
            <person name="Bosak S.A."/>
            <person name="Bradley R.K."/>
            <person name="Brand A.D."/>
            <person name="Brent M.R."/>
            <person name="Brooks A.N."/>
            <person name="Brown R.H."/>
            <person name="Butlin R.K."/>
            <person name="Caggese C."/>
            <person name="Calvi B.R."/>
            <person name="Bernardo de Carvalho A."/>
            <person name="Caspi A."/>
            <person name="Castrezana S."/>
            <person name="Celniker S.E."/>
            <person name="Chang J.L."/>
            <person name="Chapple C."/>
            <person name="Chatterji S."/>
            <person name="Chinwalla A."/>
            <person name="Civetta A."/>
            <person name="Clifton S.W."/>
            <person name="Comeron J.M."/>
            <person name="Costello J.C."/>
            <person name="Coyne J.A."/>
            <person name="Daub J."/>
            <person name="David R.G."/>
            <person name="Delcher A.L."/>
            <person name="Delehaunty K."/>
            <person name="Do C.B."/>
            <person name="Ebling H."/>
            <person name="Edwards K."/>
            <person name="Eickbush T."/>
            <person name="Evans J.D."/>
            <person name="Filipski A."/>
            <person name="Findeiss S."/>
            <person name="Freyhult E."/>
            <person name="Fulton L."/>
            <person name="Fulton R."/>
            <person name="Garcia A.C."/>
            <person name="Gardiner A."/>
            <person name="Garfield D.A."/>
            <person name="Garvin B.E."/>
            <person name="Gibson G."/>
            <person name="Gilbert D."/>
            <person name="Gnerre S."/>
            <person name="Godfrey J."/>
            <person name="Good R."/>
            <person name="Gotea V."/>
            <person name="Gravely B."/>
            <person name="Greenberg A.J."/>
            <person name="Griffiths-Jones S."/>
            <person name="Gross S."/>
            <person name="Guigo R."/>
            <person name="Gustafson E.A."/>
            <person name="Haerty W."/>
            <person name="Hahn M.W."/>
            <person name="Halligan D.L."/>
            <person name="Halpern A.L."/>
            <person name="Halter G.M."/>
            <person name="Han M.V."/>
            <person name="Heger A."/>
            <person name="Hillier L."/>
            <person name="Hinrichs A.S."/>
            <person name="Holmes I."/>
            <person name="Hoskins R.A."/>
            <person name="Hubisz M.J."/>
            <person name="Hultmark D."/>
            <person name="Huntley M.A."/>
            <person name="Jaffe D.B."/>
            <person name="Jagadeeshan S."/>
            <person name="Jeck W.R."/>
            <person name="Johnson J."/>
            <person name="Jones C.D."/>
            <person name="Jordan W.C."/>
            <person name="Karpen G.H."/>
            <person name="Kataoka E."/>
            <person name="Keightley P.D."/>
            <person name="Kheradpour P."/>
            <person name="Kirkness E.F."/>
            <person name="Koerich L.B."/>
            <person name="Kristiansen K."/>
            <person name="Kudrna D."/>
            <person name="Kulathinal R.J."/>
            <person name="Kumar S."/>
            <person name="Kwok R."/>
            <person name="Lander E."/>
            <person name="Langley C.H."/>
            <person name="Lapoint R."/>
            <person name="Lazzaro B.P."/>
            <person name="Lee S.J."/>
            <person name="Levesque L."/>
            <person name="Li R."/>
            <person name="Lin C.F."/>
            <person name="Lin M.F."/>
            <person name="Lindblad-Toh K."/>
            <person name="Llopart A."/>
            <person name="Long M."/>
            <person name="Low L."/>
            <person name="Lozovsky E."/>
            <person name="Lu J."/>
            <person name="Luo M."/>
            <person name="Machado C.A."/>
            <person name="Makalowski W."/>
            <person name="Marzo M."/>
            <person name="Matsuda M."/>
            <person name="Matzkin L."/>
            <person name="McAllister B."/>
            <person name="McBride C.S."/>
            <person name="McKernan B."/>
            <person name="McKernan K."/>
            <person name="Mendez-Lago M."/>
            <person name="Minx P."/>
            <person name="Mollenhauer M.U."/>
            <person name="Montooth K."/>
            <person name="Mount S.M."/>
            <person name="Mu X."/>
            <person name="Myers E."/>
            <person name="Negre B."/>
            <person name="Newfeld S."/>
            <person name="Nielsen R."/>
            <person name="Noor M.A."/>
            <person name="O'Grady P."/>
            <person name="Pachter L."/>
            <person name="Papaceit M."/>
            <person name="Parisi M.J."/>
            <person name="Parisi M."/>
            <person name="Parts L."/>
            <person name="Pedersen J.S."/>
            <person name="Pesole G."/>
            <person name="Phillippy A.M."/>
            <person name="Ponting C.P."/>
            <person name="Pop M."/>
            <person name="Porcelli D."/>
            <person name="Powell J.R."/>
            <person name="Prohaska S."/>
            <person name="Pruitt K."/>
            <person name="Puig M."/>
            <person name="Quesneville H."/>
            <person name="Ram K.R."/>
            <person name="Rand D."/>
            <person name="Rasmussen M.D."/>
            <person name="Reed L.K."/>
            <person name="Reenan R."/>
            <person name="Reily A."/>
            <person name="Remington K.A."/>
            <person name="Rieger T.T."/>
            <person name="Ritchie M.G."/>
            <person name="Robin C."/>
            <person name="Rogers Y.H."/>
            <person name="Rohde C."/>
            <person name="Rozas J."/>
            <person name="Rubenfield M.J."/>
            <person name="Ruiz A."/>
            <person name="Russo S."/>
            <person name="Salzberg S.L."/>
            <person name="Sanchez-Gracia A."/>
            <person name="Saranga D.J."/>
            <person name="Sato H."/>
            <person name="Schaeffer S.W."/>
            <person name="Schatz M.C."/>
            <person name="Schlenke T."/>
            <person name="Schwartz R."/>
            <person name="Segarra C."/>
            <person name="Singh R.S."/>
            <person name="Sirot L."/>
            <person name="Sirota M."/>
            <person name="Sisneros N.B."/>
            <person name="Smith C.D."/>
            <person name="Smith T.F."/>
            <person name="Spieth J."/>
            <person name="Stage D.E."/>
            <person name="Stark A."/>
            <person name="Stephan W."/>
            <person name="Strausberg R.L."/>
            <person name="Strempel S."/>
            <person name="Sturgill D."/>
            <person name="Sutton G."/>
            <person name="Sutton G.G."/>
            <person name="Tao W."/>
            <person name="Teichmann S."/>
            <person name="Tobari Y.N."/>
            <person name="Tomimura Y."/>
            <person name="Tsolas J.M."/>
            <person name="Valente V.L."/>
            <person name="Venter E."/>
            <person name="Venter J.C."/>
            <person name="Vicario S."/>
            <person name="Vieira F.G."/>
            <person name="Vilella A.J."/>
            <person name="Villasante A."/>
            <person name="Walenz B."/>
            <person name="Wang J."/>
            <person name="Wasserman M."/>
            <person name="Watts T."/>
            <person name="Wilson D."/>
            <person name="Wilson R.K."/>
            <person name="Wing R.A."/>
            <person name="Wolfner M.F."/>
            <person name="Wong A."/>
            <person name="Wong G.K."/>
            <person name="Wu C.I."/>
            <person name="Wu G."/>
            <person name="Yamamoto D."/>
            <person name="Yang H.P."/>
            <person name="Yang S.P."/>
            <person name="Yorke J.A."/>
            <person name="Yoshida K."/>
            <person name="Zdobnov E."/>
            <person name="Zhang P."/>
            <person name="Zhang Y."/>
            <person name="Zimin A.V."/>
            <person name="Baldwin J."/>
            <person name="Abdouelleil A."/>
            <person name="Abdulkadir J."/>
            <person name="Abebe A."/>
            <person name="Abera B."/>
            <person name="Abreu J."/>
            <person name="Acer S.C."/>
            <person name="Aftuck L."/>
            <person name="Alexander A."/>
            <person name="An P."/>
            <person name="Anderson E."/>
            <person name="Anderson S."/>
            <person name="Arachi H."/>
            <person name="Azer M."/>
            <person name="Bachantsang P."/>
            <person name="Barry A."/>
            <person name="Bayul T."/>
            <person name="Berlin A."/>
            <person name="Bessette D."/>
            <person name="Bloom T."/>
            <person name="Blye J."/>
            <person name="Boguslavskiy L."/>
            <person name="Bonnet C."/>
            <person name="Boukhgalter B."/>
            <person name="Bourzgui I."/>
            <person name="Brown A."/>
            <person name="Cahill P."/>
            <person name="Channer S."/>
            <person name="Cheshatsang Y."/>
            <person name="Chuda L."/>
            <person name="Citroen M."/>
            <person name="Collymore A."/>
            <person name="Cooke P."/>
            <person name="Costello M."/>
            <person name="D'Aco K."/>
            <person name="Daza R."/>
            <person name="De Haan G."/>
            <person name="DeGray S."/>
            <person name="DeMaso C."/>
            <person name="Dhargay N."/>
            <person name="Dooley K."/>
            <person name="Dooley E."/>
            <person name="Doricent M."/>
            <person name="Dorje P."/>
            <person name="Dorjee K."/>
            <person name="Dupes A."/>
            <person name="Elong R."/>
            <person name="Falk J."/>
            <person name="Farina A."/>
            <person name="Faro S."/>
            <person name="Ferguson D."/>
            <person name="Fisher S."/>
            <person name="Foley C.D."/>
            <person name="Franke A."/>
            <person name="Friedrich D."/>
            <person name="Gadbois L."/>
            <person name="Gearin G."/>
            <person name="Gearin C.R."/>
            <person name="Giannoukos G."/>
            <person name="Goode T."/>
            <person name="Graham J."/>
            <person name="Grandbois E."/>
            <person name="Grewal S."/>
            <person name="Gyaltsen K."/>
            <person name="Hafez N."/>
            <person name="Hagos B."/>
            <person name="Hall J."/>
            <person name="Henson C."/>
            <person name="Hollinger A."/>
            <person name="Honan T."/>
            <person name="Huard M.D."/>
            <person name="Hughes L."/>
            <person name="Hurhula B."/>
            <person name="Husby M.E."/>
            <person name="Kamat A."/>
            <person name="Kanga B."/>
            <person name="Kashin S."/>
            <person name="Khazanovich D."/>
            <person name="Kisner P."/>
            <person name="Lance K."/>
            <person name="Lara M."/>
            <person name="Lee W."/>
            <person name="Lennon N."/>
            <person name="Letendre F."/>
            <person name="LeVine R."/>
            <person name="Lipovsky A."/>
            <person name="Liu X."/>
            <person name="Liu J."/>
            <person name="Liu S."/>
            <person name="Lokyitsang T."/>
            <person name="Lokyitsang Y."/>
            <person name="Lubonja R."/>
            <person name="Lui A."/>
            <person name="MacDonald P."/>
            <person name="Magnisalis V."/>
            <person name="Maru K."/>
            <person name="Matthews C."/>
            <person name="McCusker W."/>
            <person name="McDonough S."/>
            <person name="Mehta T."/>
            <person name="Meldrim J."/>
            <person name="Meneus L."/>
            <person name="Mihai O."/>
            <person name="Mihalev A."/>
            <person name="Mihova T."/>
            <person name="Mittelman R."/>
            <person name="Mlenga V."/>
            <person name="Montmayeur A."/>
            <person name="Mulrain L."/>
            <person name="Navidi A."/>
            <person name="Naylor J."/>
            <person name="Negash T."/>
            <person name="Nguyen T."/>
            <person name="Nguyen N."/>
            <person name="Nicol R."/>
            <person name="Norbu C."/>
            <person name="Norbu N."/>
            <person name="Novod N."/>
            <person name="O'Neill B."/>
            <person name="Osman S."/>
            <person name="Markiewicz E."/>
            <person name="Oyono O.L."/>
            <person name="Patti C."/>
            <person name="Phunkhang P."/>
            <person name="Pierre F."/>
            <person name="Priest M."/>
            <person name="Raghuraman S."/>
            <person name="Rege F."/>
            <person name="Reyes R."/>
            <person name="Rise C."/>
            <person name="Rogov P."/>
            <person name="Ross K."/>
            <person name="Ryan E."/>
            <person name="Settipalli S."/>
            <person name="Shea T."/>
            <person name="Sherpa N."/>
            <person name="Shi L."/>
            <person name="Shih D."/>
            <person name="Sparrow T."/>
            <person name="Spaulding J."/>
            <person name="Stalker J."/>
            <person name="Stange-Thomann N."/>
            <person name="Stavropoulos S."/>
            <person name="Stone C."/>
            <person name="Strader C."/>
            <person name="Tesfaye S."/>
            <person name="Thomson T."/>
            <person name="Thoulutsang Y."/>
            <person name="Thoulutsang D."/>
            <person name="Topham K."/>
            <person name="Topping I."/>
            <person name="Tsamla T."/>
            <person name="Vassiliev H."/>
            <person name="Vo A."/>
            <person name="Wangchuk T."/>
            <person name="Wangdi T."/>
            <person name="Weiand M."/>
            <person name="Wilkinson J."/>
            <person name="Wilson A."/>
            <person name="Yadav S."/>
            <person name="Young G."/>
            <person name="Yu Q."/>
            <person name="Zembek L."/>
            <person name="Zhong D."/>
            <person name="Zimmer A."/>
            <person name="Zwirko Z."/>
            <person name="Jaffe D.B."/>
            <person name="Alvarez P."/>
            <person name="Brockman W."/>
            <person name="Butler J."/>
            <person name="Chin C."/>
            <person name="Gnerre S."/>
            <person name="Grabherr M."/>
            <person name="Kleber M."/>
            <person name="Mauceli E."/>
            <person name="MacCallum I."/>
        </authorList>
    </citation>
    <scope>NUCLEOTIDE SEQUENCE [LARGE SCALE GENOMIC DNA]</scope>
    <source>
        <strain evidence="11">Tucson 14024-0371.13</strain>
    </source>
</reference>
<feature type="compositionally biased region" description="Basic and acidic residues" evidence="8">
    <location>
        <begin position="162"/>
        <end position="181"/>
    </location>
</feature>
<dbReference type="GO" id="GO:0005634">
    <property type="term" value="C:nucleus"/>
    <property type="evidence" value="ECO:0007669"/>
    <property type="project" value="UniProtKB-SubCell"/>
</dbReference>
<evidence type="ECO:0000259" key="9">
    <source>
        <dbReference type="Pfam" id="PF08743"/>
    </source>
</evidence>
<keyword evidence="5 7" id="KW-0234">DNA repair</keyword>
<evidence type="ECO:0000313" key="11">
    <source>
        <dbReference type="Proteomes" id="UP000007801"/>
    </source>
</evidence>
<evidence type="ECO:0000256" key="7">
    <source>
        <dbReference type="RuleBase" id="RU365071"/>
    </source>
</evidence>
<dbReference type="Proteomes" id="UP000007801">
    <property type="component" value="Unassembled WGS sequence"/>
</dbReference>